<dbReference type="PIRSF" id="PIRSF036402">
    <property type="entry name" value="Ureas_acces_UreE"/>
    <property type="match status" value="1"/>
</dbReference>
<dbReference type="SMART" id="SM00988">
    <property type="entry name" value="UreE_N"/>
    <property type="match status" value="1"/>
</dbReference>
<dbReference type="GO" id="GO:0065003">
    <property type="term" value="P:protein-containing complex assembly"/>
    <property type="evidence" value="ECO:0007669"/>
    <property type="project" value="InterPro"/>
</dbReference>
<keyword evidence="2 4" id="KW-0533">Nickel</keyword>
<dbReference type="GO" id="GO:0006457">
    <property type="term" value="P:protein folding"/>
    <property type="evidence" value="ECO:0007669"/>
    <property type="project" value="InterPro"/>
</dbReference>
<dbReference type="InterPro" id="IPR004029">
    <property type="entry name" value="UreE_N"/>
</dbReference>
<dbReference type="InterPro" id="IPR036118">
    <property type="entry name" value="UreE_N_sf"/>
</dbReference>
<reference evidence="6 7" key="1">
    <citation type="submission" date="2016-05" db="EMBL/GenBank/DDBJ databases">
        <title>Complete genome sequence of Corynebacterium crudilactis, a new Corynebacterium species isolated from raw cow's milk.</title>
        <authorList>
            <person name="Christian R."/>
            <person name="Zimmermann J."/>
            <person name="Lipski A."/>
            <person name="Kalinowski J."/>
        </authorList>
    </citation>
    <scope>NUCLEOTIDE SEQUENCE [LARGE SCALE GENOMIC DNA]</scope>
    <source>
        <strain evidence="6 7">JZ16</strain>
    </source>
</reference>
<feature type="domain" description="UreE urease accessory N-terminal" evidence="5">
    <location>
        <begin position="6"/>
        <end position="73"/>
    </location>
</feature>
<comment type="subcellular location">
    <subcellularLocation>
        <location evidence="4">Cytoplasm</location>
    </subcellularLocation>
</comment>
<evidence type="ECO:0000256" key="4">
    <source>
        <dbReference type="HAMAP-Rule" id="MF_00822"/>
    </source>
</evidence>
<name>A0A172QQ91_9CORY</name>
<dbReference type="GO" id="GO:0019627">
    <property type="term" value="P:urea metabolic process"/>
    <property type="evidence" value="ECO:0007669"/>
    <property type="project" value="InterPro"/>
</dbReference>
<evidence type="ECO:0000313" key="7">
    <source>
        <dbReference type="Proteomes" id="UP000076929"/>
    </source>
</evidence>
<comment type="similarity">
    <text evidence="4">Belongs to the UreE family.</text>
</comment>
<dbReference type="SUPFAM" id="SSF69737">
    <property type="entry name" value="Urease metallochaperone UreE, C-terminal domain"/>
    <property type="match status" value="1"/>
</dbReference>
<dbReference type="KEGG" id="ccjz:ccrud_00505"/>
<evidence type="ECO:0000256" key="3">
    <source>
        <dbReference type="ARBA" id="ARBA00023186"/>
    </source>
</evidence>
<dbReference type="EMBL" id="CP015622">
    <property type="protein sequence ID" value="ANE02853.1"/>
    <property type="molecule type" value="Genomic_DNA"/>
</dbReference>
<proteinExistence type="inferred from homology"/>
<dbReference type="Pfam" id="PF02814">
    <property type="entry name" value="UreE_N"/>
    <property type="match status" value="1"/>
</dbReference>
<organism evidence="6 7">
    <name type="scientific">Corynebacterium crudilactis</name>
    <dbReference type="NCBI Taxonomy" id="1652495"/>
    <lineage>
        <taxon>Bacteria</taxon>
        <taxon>Bacillati</taxon>
        <taxon>Actinomycetota</taxon>
        <taxon>Actinomycetes</taxon>
        <taxon>Mycobacteriales</taxon>
        <taxon>Corynebacteriaceae</taxon>
        <taxon>Corynebacterium</taxon>
    </lineage>
</organism>
<dbReference type="OrthoDB" id="9810882at2"/>
<evidence type="ECO:0000313" key="6">
    <source>
        <dbReference type="EMBL" id="ANE02853.1"/>
    </source>
</evidence>
<dbReference type="HAMAP" id="MF_00822">
    <property type="entry name" value="UreE"/>
    <property type="match status" value="1"/>
</dbReference>
<dbReference type="Gene3D" id="2.60.260.20">
    <property type="entry name" value="Urease metallochaperone UreE, N-terminal domain"/>
    <property type="match status" value="1"/>
</dbReference>
<dbReference type="GO" id="GO:0016151">
    <property type="term" value="F:nickel cation binding"/>
    <property type="evidence" value="ECO:0007669"/>
    <property type="project" value="UniProtKB-UniRule"/>
</dbReference>
<gene>
    <name evidence="4" type="primary">ureE</name>
    <name evidence="6" type="ORF">ccrud_00505</name>
</gene>
<dbReference type="InterPro" id="IPR012406">
    <property type="entry name" value="UreE"/>
</dbReference>
<comment type="function">
    <text evidence="4">Involved in urease metallocenter assembly. Binds nickel. Probably functions as a nickel donor during metallocenter assembly.</text>
</comment>
<dbReference type="RefSeq" id="WP_066563345.1">
    <property type="nucleotide sequence ID" value="NZ_CP015622.1"/>
</dbReference>
<dbReference type="GO" id="GO:0005737">
    <property type="term" value="C:cytoplasm"/>
    <property type="evidence" value="ECO:0007669"/>
    <property type="project" value="UniProtKB-SubCell"/>
</dbReference>
<dbReference type="Gene3D" id="3.30.70.790">
    <property type="entry name" value="UreE, C-terminal domain"/>
    <property type="match status" value="1"/>
</dbReference>
<evidence type="ECO:0000256" key="2">
    <source>
        <dbReference type="ARBA" id="ARBA00022596"/>
    </source>
</evidence>
<dbReference type="NCBIfam" id="NF009757">
    <property type="entry name" value="PRK13261.2-3"/>
    <property type="match status" value="1"/>
</dbReference>
<dbReference type="CDD" id="cd00571">
    <property type="entry name" value="UreE"/>
    <property type="match status" value="1"/>
</dbReference>
<keyword evidence="3 4" id="KW-0143">Chaperone</keyword>
<dbReference type="AlphaFoldDB" id="A0A172QQ91"/>
<keyword evidence="7" id="KW-1185">Reference proteome</keyword>
<protein>
    <recommendedName>
        <fullName evidence="4">Urease accessory protein UreE</fullName>
    </recommendedName>
</protein>
<evidence type="ECO:0000256" key="1">
    <source>
        <dbReference type="ARBA" id="ARBA00022490"/>
    </source>
</evidence>
<evidence type="ECO:0000259" key="5">
    <source>
        <dbReference type="SMART" id="SM00988"/>
    </source>
</evidence>
<dbReference type="GO" id="GO:0051082">
    <property type="term" value="F:unfolded protein binding"/>
    <property type="evidence" value="ECO:0007669"/>
    <property type="project" value="UniProtKB-UniRule"/>
</dbReference>
<dbReference type="STRING" id="1652495.ccrud_00505"/>
<accession>A0A172QQ91</accession>
<sequence length="157" mass="17634">MIITAIDTNIKDTPEFIAGREVVGIRFEDLVLDKRIQRVELPGGEELGLRLDQGHPILREGDVLLSEDETVFVVEIMPTDVLVITPKDIHQMGFVAHSLGNRHLPAQFSQSGEITEKASMIVQYDHTVVAFLHDHDVEYARTELVPPVPFRHSGHSH</sequence>
<dbReference type="Proteomes" id="UP000076929">
    <property type="component" value="Chromosome"/>
</dbReference>
<keyword evidence="1 4" id="KW-0963">Cytoplasm</keyword>
<dbReference type="SUPFAM" id="SSF69287">
    <property type="entry name" value="Urease metallochaperone UreE, N-terminal domain"/>
    <property type="match status" value="1"/>
</dbReference>